<evidence type="ECO:0000256" key="1">
    <source>
        <dbReference type="SAM" id="SignalP"/>
    </source>
</evidence>
<feature type="chain" id="PRO_5036172829" evidence="1">
    <location>
        <begin position="22"/>
        <end position="331"/>
    </location>
</feature>
<feature type="signal peptide" evidence="1">
    <location>
        <begin position="1"/>
        <end position="21"/>
    </location>
</feature>
<reference evidence="2" key="1">
    <citation type="submission" date="2019-04" db="EMBL/GenBank/DDBJ databases">
        <authorList>
            <consortium name="Science for Life Laboratories"/>
        </authorList>
    </citation>
    <scope>NUCLEOTIDE SEQUENCE</scope>
    <source>
        <strain evidence="2">MBLW1</strain>
    </source>
</reference>
<dbReference type="AlphaFoldDB" id="A0A6C2YRF5"/>
<dbReference type="RefSeq" id="WP_162655770.1">
    <property type="nucleotide sequence ID" value="NZ_LR593887.1"/>
</dbReference>
<protein>
    <submittedName>
        <fullName evidence="2">Uncharacterized protein</fullName>
    </submittedName>
</protein>
<gene>
    <name evidence="2" type="ORF">GMBLW1_49530</name>
</gene>
<dbReference type="InParanoid" id="A0A6C2YRF5"/>
<evidence type="ECO:0000313" key="3">
    <source>
        <dbReference type="Proteomes" id="UP000464378"/>
    </source>
</evidence>
<keyword evidence="3" id="KW-1185">Reference proteome</keyword>
<keyword evidence="1" id="KW-0732">Signal</keyword>
<accession>A0A6C2YRF5</accession>
<sequence length="331" mass="37631">MRWNRLLGIAVLLSLPLSGSAAETPPPIRVTDSQNSLEIQTDQLQATIIKRGYVSGVGRGSLIDRKTGAKDLGFGLHIMDFLMAPGWREDEYSREPKYHGNLPKHYVEGPQICTQAKAIDPQIIRGKDFVAIVMRYQFHQPGAGYQAGSTWEQTLIFQNGQRYFLSSERIRSVNSVNHLFYRIDMPGHIQHQKGDSFEKIYLSYRDQPIPASEFQADFAPDAKFLYQRNPAKIPERFIRAYQVKRPNGAGPWLAGMTLNPGDVSEAWCHQRGYVCFIQELHGKRVQAGQSFGAAYVVGWFDSVDEMHRVYDQYRGKSKIVLDGTQFRLEAE</sequence>
<organism evidence="2">
    <name type="scientific">Tuwongella immobilis</name>
    <dbReference type="NCBI Taxonomy" id="692036"/>
    <lineage>
        <taxon>Bacteria</taxon>
        <taxon>Pseudomonadati</taxon>
        <taxon>Planctomycetota</taxon>
        <taxon>Planctomycetia</taxon>
        <taxon>Gemmatales</taxon>
        <taxon>Gemmataceae</taxon>
        <taxon>Tuwongella</taxon>
    </lineage>
</organism>
<proteinExistence type="predicted"/>
<dbReference type="EMBL" id="LR593887">
    <property type="protein sequence ID" value="VTS05844.1"/>
    <property type="molecule type" value="Genomic_DNA"/>
</dbReference>
<name>A0A6C2YRF5_9BACT</name>
<evidence type="ECO:0000313" key="2">
    <source>
        <dbReference type="EMBL" id="VIP04240.1"/>
    </source>
</evidence>
<dbReference type="KEGG" id="tim:GMBLW1_49530"/>
<dbReference type="Proteomes" id="UP000464378">
    <property type="component" value="Chromosome"/>
</dbReference>
<dbReference type="EMBL" id="LR586016">
    <property type="protein sequence ID" value="VIP04240.1"/>
    <property type="molecule type" value="Genomic_DNA"/>
</dbReference>